<dbReference type="Proteomes" id="UP001295444">
    <property type="component" value="Chromosome 07"/>
</dbReference>
<keyword evidence="7" id="KW-0158">Chromosome</keyword>
<comment type="function">
    <text evidence="20">RING-type zinc finger-containing E3 ubiquitin ligase that assembles with melanoma antigen protein (MAGE) to catalyze the direct transfer of ubiquitin from E2 ubiquitin-conjugating enzyme to a specific substrate. Involved in maintenance of genome integrity, DNA damage response and DNA repair.</text>
</comment>
<dbReference type="FunFam" id="3.90.1150.220:FF:000001">
    <property type="entry name" value="Non-structural maintenance of chromosomes element 1 homolog"/>
    <property type="match status" value="1"/>
</dbReference>
<evidence type="ECO:0000256" key="5">
    <source>
        <dbReference type="ARBA" id="ARBA00012483"/>
    </source>
</evidence>
<evidence type="ECO:0000256" key="19">
    <source>
        <dbReference type="PROSITE-ProRule" id="PRU00175"/>
    </source>
</evidence>
<keyword evidence="9 20" id="KW-0479">Metal-binding</keyword>
<evidence type="ECO:0000256" key="22">
    <source>
        <dbReference type="SAM" id="MobiDB-lite"/>
    </source>
</evidence>
<evidence type="ECO:0000256" key="17">
    <source>
        <dbReference type="ARBA" id="ARBA00023242"/>
    </source>
</evidence>
<dbReference type="GO" id="GO:0061630">
    <property type="term" value="F:ubiquitin protein ligase activity"/>
    <property type="evidence" value="ECO:0007669"/>
    <property type="project" value="UniProtKB-UniRule"/>
</dbReference>
<evidence type="ECO:0000256" key="4">
    <source>
        <dbReference type="ARBA" id="ARBA00010258"/>
    </source>
</evidence>
<dbReference type="Gene3D" id="3.30.40.10">
    <property type="entry name" value="Zinc/RING finger domain, C3HC4 (zinc finger)"/>
    <property type="match status" value="1"/>
</dbReference>
<comment type="function">
    <text evidence="18">RING-type zinc finger-containing E3 ubiquitin ligase that assembles with melanoma antigen protein (MAGE) to catalyze the direct transfer of ubiquitin from E2 ubiquitin-conjugating enzyme to a specific substrate. Within MAGE-RING ubiquitin ligase complex, MAGE stimulates and specifies ubiquitin ligase activity likely through recruitment and/or stabilization of the E2 ubiquitin-conjugating enzyme at the E3:substrate complex. Involved in maintenance of genome integrity, DNA damage response and DNA repair.</text>
</comment>
<dbReference type="EMBL" id="OW240918">
    <property type="protein sequence ID" value="CAH2307279.1"/>
    <property type="molecule type" value="Genomic_DNA"/>
</dbReference>
<dbReference type="InterPro" id="IPR046349">
    <property type="entry name" value="C1-like_sf"/>
</dbReference>
<dbReference type="Gene3D" id="3.90.1150.220">
    <property type="match status" value="1"/>
</dbReference>
<evidence type="ECO:0000256" key="8">
    <source>
        <dbReference type="ARBA" id="ARBA00022679"/>
    </source>
</evidence>
<keyword evidence="13 20" id="KW-0862">Zinc</keyword>
<evidence type="ECO:0000256" key="16">
    <source>
        <dbReference type="ARBA" id="ARBA00023204"/>
    </source>
</evidence>
<sequence length="321" mass="37432">MAEELRACAEQERLSLYFARLLIPAREAENKEGAHNLNCSSESRTAFHWKMAMNDSHRRFIQVLMSHGIMEASAVRKLHRHCCEIHKVHYVHDKLDDFIDVLNKHLKPVFMEIRKRFGEDDGKRYYALVNTAENDVAKMATDYAENELELFRKALDLIIVSTSGFASSTYILNLADNLQNKKMKKKEAEQLLQRFVQDKWLIERDGEYTLHTRCLMEMEHYMRNNYPDLMKICNICRDITIQSQACVVCGIYIHLPCVEKYFKGHAEPRCPHCSEPWAHEIPDLNQADSQSSPIPSTSKNGQVQTQERRLSKTQSNLRSRR</sequence>
<keyword evidence="11 19" id="KW-0863">Zinc-finger</keyword>
<dbReference type="GO" id="GO:0000724">
    <property type="term" value="P:double-strand break repair via homologous recombination"/>
    <property type="evidence" value="ECO:0007669"/>
    <property type="project" value="TreeGrafter"/>
</dbReference>
<keyword evidence="17 20" id="KW-0539">Nucleus</keyword>
<keyword evidence="16 20" id="KW-0234">DNA repair</keyword>
<comment type="subunit">
    <text evidence="20">Component of the Smc5-Smc6 complex.</text>
</comment>
<evidence type="ECO:0000256" key="20">
    <source>
        <dbReference type="RuleBase" id="RU368018"/>
    </source>
</evidence>
<dbReference type="Pfam" id="PF08746">
    <property type="entry name" value="zf-RING-like"/>
    <property type="match status" value="1"/>
</dbReference>
<evidence type="ECO:0000256" key="14">
    <source>
        <dbReference type="ARBA" id="ARBA00022895"/>
    </source>
</evidence>
<dbReference type="InterPro" id="IPR013083">
    <property type="entry name" value="Znf_RING/FYVE/PHD"/>
</dbReference>
<evidence type="ECO:0000313" key="25">
    <source>
        <dbReference type="Proteomes" id="UP001295444"/>
    </source>
</evidence>
<organism evidence="24 25">
    <name type="scientific">Pelobates cultripes</name>
    <name type="common">Western spadefoot toad</name>
    <dbReference type="NCBI Taxonomy" id="61616"/>
    <lineage>
        <taxon>Eukaryota</taxon>
        <taxon>Metazoa</taxon>
        <taxon>Chordata</taxon>
        <taxon>Craniata</taxon>
        <taxon>Vertebrata</taxon>
        <taxon>Euteleostomi</taxon>
        <taxon>Amphibia</taxon>
        <taxon>Batrachia</taxon>
        <taxon>Anura</taxon>
        <taxon>Pelobatoidea</taxon>
        <taxon>Pelobatidae</taxon>
        <taxon>Pelobates</taxon>
    </lineage>
</organism>
<feature type="compositionally biased region" description="Polar residues" evidence="22">
    <location>
        <begin position="312"/>
        <end position="321"/>
    </location>
</feature>
<dbReference type="CDD" id="cd16493">
    <property type="entry name" value="RING-CH-C4HC3_NSE1"/>
    <property type="match status" value="1"/>
</dbReference>
<proteinExistence type="inferred from homology"/>
<dbReference type="GO" id="GO:0008270">
    <property type="term" value="F:zinc ion binding"/>
    <property type="evidence" value="ECO:0007669"/>
    <property type="project" value="UniProtKB-KW"/>
</dbReference>
<dbReference type="InterPro" id="IPR001841">
    <property type="entry name" value="Znf_RING"/>
</dbReference>
<keyword evidence="12 20" id="KW-0833">Ubl conjugation pathway</keyword>
<evidence type="ECO:0000259" key="23">
    <source>
        <dbReference type="PROSITE" id="PS50089"/>
    </source>
</evidence>
<accession>A0AAD1SQY0</accession>
<comment type="similarity">
    <text evidence="4 20">Belongs to the NSE1 family.</text>
</comment>
<evidence type="ECO:0000256" key="21">
    <source>
        <dbReference type="SAM" id="Coils"/>
    </source>
</evidence>
<dbReference type="Pfam" id="PF07574">
    <property type="entry name" value="SMC_Nse1"/>
    <property type="match status" value="2"/>
</dbReference>
<dbReference type="PROSITE" id="PS50089">
    <property type="entry name" value="ZF_RING_2"/>
    <property type="match status" value="1"/>
</dbReference>
<dbReference type="InterPro" id="IPR036388">
    <property type="entry name" value="WH-like_DNA-bd_sf"/>
</dbReference>
<name>A0AAD1SQY0_PELCU</name>
<keyword evidence="8 20" id="KW-0808">Transferase</keyword>
<comment type="subcellular location">
    <subcellularLocation>
        <location evidence="3">Chromosome</location>
        <location evidence="3">Telomere</location>
    </subcellularLocation>
    <subcellularLocation>
        <location evidence="2 20">Nucleus</location>
    </subcellularLocation>
</comment>
<dbReference type="InterPro" id="IPR011513">
    <property type="entry name" value="Nse1"/>
</dbReference>
<dbReference type="GO" id="GO:0000781">
    <property type="term" value="C:chromosome, telomeric region"/>
    <property type="evidence" value="ECO:0007669"/>
    <property type="project" value="UniProtKB-SubCell"/>
</dbReference>
<dbReference type="AlphaFoldDB" id="A0AAD1SQY0"/>
<dbReference type="GO" id="GO:0030915">
    <property type="term" value="C:Smc5-Smc6 complex"/>
    <property type="evidence" value="ECO:0007669"/>
    <property type="project" value="UniProtKB-UniRule"/>
</dbReference>
<dbReference type="GO" id="GO:0005634">
    <property type="term" value="C:nucleus"/>
    <property type="evidence" value="ECO:0007669"/>
    <property type="project" value="UniProtKB-SubCell"/>
</dbReference>
<keyword evidence="25" id="KW-1185">Reference proteome</keyword>
<evidence type="ECO:0000256" key="2">
    <source>
        <dbReference type="ARBA" id="ARBA00004123"/>
    </source>
</evidence>
<feature type="compositionally biased region" description="Polar residues" evidence="22">
    <location>
        <begin position="286"/>
        <end position="305"/>
    </location>
</feature>
<evidence type="ECO:0000256" key="13">
    <source>
        <dbReference type="ARBA" id="ARBA00022833"/>
    </source>
</evidence>
<keyword evidence="15 20" id="KW-0233">DNA recombination</keyword>
<evidence type="ECO:0000256" key="6">
    <source>
        <dbReference type="ARBA" id="ARBA00019422"/>
    </source>
</evidence>
<dbReference type="InterPro" id="IPR014857">
    <property type="entry name" value="Nse1_RING_C4HC3-type"/>
</dbReference>
<dbReference type="SUPFAM" id="SSF57889">
    <property type="entry name" value="Cysteine-rich domain"/>
    <property type="match status" value="1"/>
</dbReference>
<evidence type="ECO:0000256" key="7">
    <source>
        <dbReference type="ARBA" id="ARBA00022454"/>
    </source>
</evidence>
<dbReference type="FunFam" id="1.10.10.10:FF:000270">
    <property type="entry name" value="Non-structural maintenance of chromosomes element 1 homolog"/>
    <property type="match status" value="1"/>
</dbReference>
<evidence type="ECO:0000256" key="1">
    <source>
        <dbReference type="ARBA" id="ARBA00000900"/>
    </source>
</evidence>
<dbReference type="Gene3D" id="1.10.10.10">
    <property type="entry name" value="Winged helix-like DNA-binding domain superfamily/Winged helix DNA-binding domain"/>
    <property type="match status" value="1"/>
</dbReference>
<evidence type="ECO:0000256" key="3">
    <source>
        <dbReference type="ARBA" id="ARBA00004574"/>
    </source>
</evidence>
<dbReference type="EC" id="2.3.2.27" evidence="5 20"/>
<evidence type="ECO:0000313" key="24">
    <source>
        <dbReference type="EMBL" id="CAH2307279.1"/>
    </source>
</evidence>
<reference evidence="24" key="1">
    <citation type="submission" date="2022-03" db="EMBL/GenBank/DDBJ databases">
        <authorList>
            <person name="Alioto T."/>
            <person name="Alioto T."/>
            <person name="Gomez Garrido J."/>
        </authorList>
    </citation>
    <scope>NUCLEOTIDE SEQUENCE</scope>
</reference>
<gene>
    <name evidence="24" type="ORF">PECUL_23A011082</name>
</gene>
<protein>
    <recommendedName>
        <fullName evidence="6 20">Non-structural maintenance of chromosomes element 1 homolog</fullName>
        <ecNumber evidence="5 20">2.3.2.27</ecNumber>
    </recommendedName>
</protein>
<feature type="domain" description="RING-type" evidence="23">
    <location>
        <begin position="233"/>
        <end position="274"/>
    </location>
</feature>
<feature type="coiled-coil region" evidence="21">
    <location>
        <begin position="171"/>
        <end position="198"/>
    </location>
</feature>
<evidence type="ECO:0000256" key="9">
    <source>
        <dbReference type="ARBA" id="ARBA00022723"/>
    </source>
</evidence>
<keyword evidence="10 20" id="KW-0227">DNA damage</keyword>
<evidence type="ECO:0000256" key="18">
    <source>
        <dbReference type="ARBA" id="ARBA00058597"/>
    </source>
</evidence>
<feature type="region of interest" description="Disordered" evidence="22">
    <location>
        <begin position="284"/>
        <end position="321"/>
    </location>
</feature>
<evidence type="ECO:0000256" key="10">
    <source>
        <dbReference type="ARBA" id="ARBA00022763"/>
    </source>
</evidence>
<evidence type="ECO:0000256" key="11">
    <source>
        <dbReference type="ARBA" id="ARBA00022771"/>
    </source>
</evidence>
<comment type="catalytic activity">
    <reaction evidence="1 20">
        <text>S-ubiquitinyl-[E2 ubiquitin-conjugating enzyme]-L-cysteine + [acceptor protein]-L-lysine = [E2 ubiquitin-conjugating enzyme]-L-cysteine + N(6)-ubiquitinyl-[acceptor protein]-L-lysine.</text>
        <dbReference type="EC" id="2.3.2.27"/>
    </reaction>
</comment>
<dbReference type="PANTHER" id="PTHR20973:SF0">
    <property type="entry name" value="NON-STRUCTURAL MAINTENANCE OF CHROMOSOMES ELEMENT 1 HOMOLOG"/>
    <property type="match status" value="1"/>
</dbReference>
<keyword evidence="21" id="KW-0175">Coiled coil</keyword>
<dbReference type="PANTHER" id="PTHR20973">
    <property type="entry name" value="NON-SMC ELEMENT 1-RELATED"/>
    <property type="match status" value="1"/>
</dbReference>
<evidence type="ECO:0000256" key="12">
    <source>
        <dbReference type="ARBA" id="ARBA00022786"/>
    </source>
</evidence>
<keyword evidence="14" id="KW-0779">Telomere</keyword>
<evidence type="ECO:0000256" key="15">
    <source>
        <dbReference type="ARBA" id="ARBA00023172"/>
    </source>
</evidence>